<keyword evidence="2" id="KW-1185">Reference proteome</keyword>
<dbReference type="Gene3D" id="1.25.10.10">
    <property type="entry name" value="Leucine-rich Repeat Variant"/>
    <property type="match status" value="1"/>
</dbReference>
<dbReference type="PANTHER" id="PTHR12697:SF5">
    <property type="entry name" value="DEOXYHYPUSINE HYDROXYLASE"/>
    <property type="match status" value="1"/>
</dbReference>
<comment type="caution">
    <text evidence="1">The sequence shown here is derived from an EMBL/GenBank/DDBJ whole genome shotgun (WGS) entry which is preliminary data.</text>
</comment>
<dbReference type="EMBL" id="AZQP01000002">
    <property type="protein sequence ID" value="EYE89708.1"/>
    <property type="molecule type" value="Genomic_DNA"/>
</dbReference>
<evidence type="ECO:0000313" key="2">
    <source>
        <dbReference type="Proteomes" id="UP000019681"/>
    </source>
</evidence>
<proteinExistence type="predicted"/>
<name>A0A017RY56_9CLOT</name>
<dbReference type="GO" id="GO:0016491">
    <property type="term" value="F:oxidoreductase activity"/>
    <property type="evidence" value="ECO:0007669"/>
    <property type="project" value="TreeGrafter"/>
</dbReference>
<evidence type="ECO:0008006" key="3">
    <source>
        <dbReference type="Google" id="ProtNLM"/>
    </source>
</evidence>
<dbReference type="AlphaFoldDB" id="A0A017RY56"/>
<dbReference type="RefSeq" id="WP_035377298.1">
    <property type="nucleotide sequence ID" value="NZ_AZQP01000002.1"/>
</dbReference>
<dbReference type="SUPFAM" id="SSF48371">
    <property type="entry name" value="ARM repeat"/>
    <property type="match status" value="1"/>
</dbReference>
<dbReference type="InterPro" id="IPR004155">
    <property type="entry name" value="PBS_lyase_HEAT"/>
</dbReference>
<dbReference type="OrthoDB" id="1706421at2"/>
<gene>
    <name evidence="1" type="ORF">Q428_00825</name>
</gene>
<reference evidence="1 2" key="1">
    <citation type="journal article" date="2014" name="Genome Announc.">
        <title>Draft Genome Sequence of Fervidicella metallireducens Strain AeBT, an Iron-Reducing Thermoanaerobe from the Great Artesian Basin.</title>
        <authorList>
            <person name="Patel B.K."/>
        </authorList>
    </citation>
    <scope>NUCLEOTIDE SEQUENCE [LARGE SCALE GENOMIC DNA]</scope>
    <source>
        <strain evidence="1 2">AeB</strain>
    </source>
</reference>
<sequence>MKKLTWSQIEEMSDTEITYLLYLEGKDIKTICRIRGIDRVDAERHIIEGKIKYRIFEGTKNTEDIVKRLLRCHKDERQNALKIMGTQDIKKLERYALENLYTSTRDECLFYIWLLGEIKSKDAVQAIITFLRCRDGNIKRICCSALGKIGDLRAEDSLILCLDENRTQIKEYAIKALGRIKSKKALERLKKISLDENERDYIKRLQILPLMR</sequence>
<dbReference type="PANTHER" id="PTHR12697">
    <property type="entry name" value="PBS LYASE HEAT-LIKE PROTEIN"/>
    <property type="match status" value="1"/>
</dbReference>
<dbReference type="Proteomes" id="UP000019681">
    <property type="component" value="Unassembled WGS sequence"/>
</dbReference>
<evidence type="ECO:0000313" key="1">
    <source>
        <dbReference type="EMBL" id="EYE89708.1"/>
    </source>
</evidence>
<accession>A0A017RY56</accession>
<dbReference type="InterPro" id="IPR011989">
    <property type="entry name" value="ARM-like"/>
</dbReference>
<organism evidence="1 2">
    <name type="scientific">Fervidicella metallireducens AeB</name>
    <dbReference type="NCBI Taxonomy" id="1403537"/>
    <lineage>
        <taxon>Bacteria</taxon>
        <taxon>Bacillati</taxon>
        <taxon>Bacillota</taxon>
        <taxon>Clostridia</taxon>
        <taxon>Eubacteriales</taxon>
        <taxon>Clostridiaceae</taxon>
        <taxon>Fervidicella</taxon>
    </lineage>
</organism>
<dbReference type="STRING" id="1403537.Q428_00825"/>
<dbReference type="Pfam" id="PF03130">
    <property type="entry name" value="HEAT_PBS"/>
    <property type="match status" value="1"/>
</dbReference>
<protein>
    <recommendedName>
        <fullName evidence="3">PBS lyase</fullName>
    </recommendedName>
</protein>
<dbReference type="SMART" id="SM00567">
    <property type="entry name" value="EZ_HEAT"/>
    <property type="match status" value="3"/>
</dbReference>
<dbReference type="InterPro" id="IPR016024">
    <property type="entry name" value="ARM-type_fold"/>
</dbReference>